<evidence type="ECO:0000256" key="2">
    <source>
        <dbReference type="ARBA" id="ARBA00022649"/>
    </source>
</evidence>
<accession>A0A250KW38</accession>
<evidence type="ECO:0000256" key="1">
    <source>
        <dbReference type="ARBA" id="ARBA00006226"/>
    </source>
</evidence>
<dbReference type="InterPro" id="IPR007712">
    <property type="entry name" value="RelE/ParE_toxin"/>
</dbReference>
<dbReference type="PANTHER" id="PTHR35601">
    <property type="entry name" value="TOXIN RELE"/>
    <property type="match status" value="1"/>
</dbReference>
<dbReference type="SUPFAM" id="SSF143011">
    <property type="entry name" value="RelE-like"/>
    <property type="match status" value="1"/>
</dbReference>
<evidence type="ECO:0000313" key="4">
    <source>
        <dbReference type="Proteomes" id="UP000266313"/>
    </source>
</evidence>
<reference evidence="3 4" key="1">
    <citation type="submission" date="2016-12" db="EMBL/GenBank/DDBJ databases">
        <title>Genome sequencing of Methylocaldum marinum.</title>
        <authorList>
            <person name="Takeuchi M."/>
            <person name="Kamagata Y."/>
            <person name="Hiraoka S."/>
            <person name="Oshima K."/>
            <person name="Hattori M."/>
            <person name="Iwasaki W."/>
        </authorList>
    </citation>
    <scope>NUCLEOTIDE SEQUENCE [LARGE SCALE GENOMIC DNA]</scope>
    <source>
        <strain evidence="3 4">S8</strain>
    </source>
</reference>
<protein>
    <submittedName>
        <fullName evidence="3">Addiction module toxin, RelE/StbE family</fullName>
    </submittedName>
</protein>
<dbReference type="AlphaFoldDB" id="A0A250KW38"/>
<name>A0A250KW38_9GAMM</name>
<dbReference type="InterPro" id="IPR035093">
    <property type="entry name" value="RelE/ParE_toxin_dom_sf"/>
</dbReference>
<proteinExistence type="inferred from homology"/>
<dbReference type="Gene3D" id="3.30.2310.20">
    <property type="entry name" value="RelE-like"/>
    <property type="match status" value="1"/>
</dbReference>
<keyword evidence="4" id="KW-1185">Reference proteome</keyword>
<evidence type="ECO:0000313" key="3">
    <source>
        <dbReference type="EMBL" id="BBA35191.1"/>
    </source>
</evidence>
<keyword evidence="2" id="KW-1277">Toxin-antitoxin system</keyword>
<dbReference type="Pfam" id="PF05016">
    <property type="entry name" value="ParE_toxin"/>
    <property type="match status" value="1"/>
</dbReference>
<dbReference type="KEGG" id="mmai:sS8_3248"/>
<dbReference type="EMBL" id="AP017928">
    <property type="protein sequence ID" value="BBA35191.1"/>
    <property type="molecule type" value="Genomic_DNA"/>
</dbReference>
<dbReference type="Proteomes" id="UP000266313">
    <property type="component" value="Chromosome"/>
</dbReference>
<comment type="similarity">
    <text evidence="1">Belongs to the RelE toxin family.</text>
</comment>
<sequence>MPGDIRSRIDQKLNYLRLTPRGPDTKKLVGTENAYRTRVGTYRIVYEIEDDKLIVWILDVGHRSSIYK</sequence>
<dbReference type="PANTHER" id="PTHR35601:SF1">
    <property type="entry name" value="TOXIN RELE"/>
    <property type="match status" value="1"/>
</dbReference>
<gene>
    <name evidence="3" type="ORF">sS8_3248</name>
</gene>
<organism evidence="3 4">
    <name type="scientific">Methylocaldum marinum</name>
    <dbReference type="NCBI Taxonomy" id="1432792"/>
    <lineage>
        <taxon>Bacteria</taxon>
        <taxon>Pseudomonadati</taxon>
        <taxon>Pseudomonadota</taxon>
        <taxon>Gammaproteobacteria</taxon>
        <taxon>Methylococcales</taxon>
        <taxon>Methylococcaceae</taxon>
        <taxon>Methylocaldum</taxon>
    </lineage>
</organism>